<proteinExistence type="predicted"/>
<dbReference type="EMBL" id="JBCGDP010000004">
    <property type="protein sequence ID" value="MEM0576028.1"/>
    <property type="molecule type" value="Genomic_DNA"/>
</dbReference>
<name>A0ABU9NL42_9FLAO</name>
<comment type="caution">
    <text evidence="1">The sequence shown here is derived from an EMBL/GenBank/DDBJ whole genome shotgun (WGS) entry which is preliminary data.</text>
</comment>
<sequence>MKPLSQHIQETLNNESLKEAFNEKLVDEELDALTRTAPATKVEKKDGKSLVDTAVGG</sequence>
<dbReference type="RefSeq" id="WP_342691081.1">
    <property type="nucleotide sequence ID" value="NZ_JBCGDP010000004.1"/>
</dbReference>
<gene>
    <name evidence="1" type="ORF">WFZ86_05920</name>
</gene>
<evidence type="ECO:0000313" key="2">
    <source>
        <dbReference type="Proteomes" id="UP001468798"/>
    </source>
</evidence>
<evidence type="ECO:0000313" key="1">
    <source>
        <dbReference type="EMBL" id="MEM0576028.1"/>
    </source>
</evidence>
<keyword evidence="2" id="KW-1185">Reference proteome</keyword>
<reference evidence="1 2" key="1">
    <citation type="submission" date="2024-03" db="EMBL/GenBank/DDBJ databases">
        <title>Two novel species of the genus Flavobacterium exhibiting potentially degradation of complex polysaccharides.</title>
        <authorList>
            <person name="Lian X."/>
        </authorList>
    </citation>
    <scope>NUCLEOTIDE SEQUENCE [LARGE SCALE GENOMIC DNA]</scope>
    <source>
        <strain evidence="1 2">N6</strain>
    </source>
</reference>
<protein>
    <submittedName>
        <fullName evidence="1">Uncharacterized protein</fullName>
    </submittedName>
</protein>
<dbReference type="Proteomes" id="UP001468798">
    <property type="component" value="Unassembled WGS sequence"/>
</dbReference>
<organism evidence="1 2">
    <name type="scientific">Flavobacterium polysaccharolyticum</name>
    <dbReference type="NCBI Taxonomy" id="3133148"/>
    <lineage>
        <taxon>Bacteria</taxon>
        <taxon>Pseudomonadati</taxon>
        <taxon>Bacteroidota</taxon>
        <taxon>Flavobacteriia</taxon>
        <taxon>Flavobacteriales</taxon>
        <taxon>Flavobacteriaceae</taxon>
        <taxon>Flavobacterium</taxon>
    </lineage>
</organism>
<accession>A0ABU9NL42</accession>